<dbReference type="Proteomes" id="UP000250140">
    <property type="component" value="Unassembled WGS sequence"/>
</dbReference>
<sequence length="121" mass="12976">MFSMLGFWTSLAEEIGTLGLVGTILSKSGYEVDLFKEFVIVAIRPRSGLLNGVLGAIDGGWAHEAVTDMITQILLSIFDGYLAFFGALSANHTSNPDVPPITKVYMAGGFMASISTDVLWI</sequence>
<evidence type="ECO:0000313" key="1">
    <source>
        <dbReference type="EMBL" id="OCL08318.1"/>
    </source>
</evidence>
<dbReference type="EMBL" id="KV749677">
    <property type="protein sequence ID" value="OCL08318.1"/>
    <property type="molecule type" value="Genomic_DNA"/>
</dbReference>
<reference evidence="1 2" key="1">
    <citation type="journal article" date="2016" name="Nat. Commun.">
        <title>Ectomycorrhizal ecology is imprinted in the genome of the dominant symbiotic fungus Cenococcum geophilum.</title>
        <authorList>
            <consortium name="DOE Joint Genome Institute"/>
            <person name="Peter M."/>
            <person name="Kohler A."/>
            <person name="Ohm R.A."/>
            <person name="Kuo A."/>
            <person name="Krutzmann J."/>
            <person name="Morin E."/>
            <person name="Arend M."/>
            <person name="Barry K.W."/>
            <person name="Binder M."/>
            <person name="Choi C."/>
            <person name="Clum A."/>
            <person name="Copeland A."/>
            <person name="Grisel N."/>
            <person name="Haridas S."/>
            <person name="Kipfer T."/>
            <person name="LaButti K."/>
            <person name="Lindquist E."/>
            <person name="Lipzen A."/>
            <person name="Maire R."/>
            <person name="Meier B."/>
            <person name="Mihaltcheva S."/>
            <person name="Molinier V."/>
            <person name="Murat C."/>
            <person name="Poggeler S."/>
            <person name="Quandt C.A."/>
            <person name="Sperisen C."/>
            <person name="Tritt A."/>
            <person name="Tisserant E."/>
            <person name="Crous P.W."/>
            <person name="Henrissat B."/>
            <person name="Nehls U."/>
            <person name="Egli S."/>
            <person name="Spatafora J.W."/>
            <person name="Grigoriev I.V."/>
            <person name="Martin F.M."/>
        </authorList>
    </citation>
    <scope>NUCLEOTIDE SEQUENCE [LARGE SCALE GENOMIC DNA]</scope>
    <source>
        <strain evidence="1 2">CBS 207.34</strain>
    </source>
</reference>
<keyword evidence="2" id="KW-1185">Reference proteome</keyword>
<gene>
    <name evidence="1" type="ORF">AOQ84DRAFT_222009</name>
</gene>
<organism evidence="1 2">
    <name type="scientific">Glonium stellatum</name>
    <dbReference type="NCBI Taxonomy" id="574774"/>
    <lineage>
        <taxon>Eukaryota</taxon>
        <taxon>Fungi</taxon>
        <taxon>Dikarya</taxon>
        <taxon>Ascomycota</taxon>
        <taxon>Pezizomycotina</taxon>
        <taxon>Dothideomycetes</taxon>
        <taxon>Pleosporomycetidae</taxon>
        <taxon>Gloniales</taxon>
        <taxon>Gloniaceae</taxon>
        <taxon>Glonium</taxon>
    </lineage>
</organism>
<name>A0A8E2F126_9PEZI</name>
<accession>A0A8E2F126</accession>
<dbReference type="AlphaFoldDB" id="A0A8E2F126"/>
<evidence type="ECO:0000313" key="2">
    <source>
        <dbReference type="Proteomes" id="UP000250140"/>
    </source>
</evidence>
<protein>
    <submittedName>
        <fullName evidence="1">Uncharacterized protein</fullName>
    </submittedName>
</protein>
<proteinExistence type="predicted"/>
<dbReference type="OrthoDB" id="3785621at2759"/>